<feature type="domain" description="Glycosyltransferase subfamily 4-like N-terminal" evidence="5">
    <location>
        <begin position="18"/>
        <end position="185"/>
    </location>
</feature>
<gene>
    <name evidence="6" type="ORF">EJ357_41070</name>
</gene>
<evidence type="ECO:0000256" key="3">
    <source>
        <dbReference type="SAM" id="MobiDB-lite"/>
    </source>
</evidence>
<evidence type="ECO:0000313" key="7">
    <source>
        <dbReference type="Proteomes" id="UP000280298"/>
    </source>
</evidence>
<dbReference type="KEGG" id="scya:EJ357_41070"/>
<protein>
    <submittedName>
        <fullName evidence="6">Glycosyltransferase family 1 protein</fullName>
    </submittedName>
</protein>
<name>A0A3Q9EZI4_9ACTN</name>
<dbReference type="CDD" id="cd03801">
    <property type="entry name" value="GT4_PimA-like"/>
    <property type="match status" value="2"/>
</dbReference>
<dbReference type="GO" id="GO:1901137">
    <property type="term" value="P:carbohydrate derivative biosynthetic process"/>
    <property type="evidence" value="ECO:0007669"/>
    <property type="project" value="UniProtKB-ARBA"/>
</dbReference>
<organism evidence="6 7">
    <name type="scientific">Streptomyces cyaneochromogenes</name>
    <dbReference type="NCBI Taxonomy" id="2496836"/>
    <lineage>
        <taxon>Bacteria</taxon>
        <taxon>Bacillati</taxon>
        <taxon>Actinomycetota</taxon>
        <taxon>Actinomycetes</taxon>
        <taxon>Kitasatosporales</taxon>
        <taxon>Streptomycetaceae</taxon>
        <taxon>Streptomyces</taxon>
    </lineage>
</organism>
<evidence type="ECO:0000313" key="6">
    <source>
        <dbReference type="EMBL" id="AZQ39043.1"/>
    </source>
</evidence>
<dbReference type="InterPro" id="IPR001296">
    <property type="entry name" value="Glyco_trans_1"/>
</dbReference>
<dbReference type="InterPro" id="IPR028098">
    <property type="entry name" value="Glyco_trans_4-like_N"/>
</dbReference>
<dbReference type="RefSeq" id="WP_126396942.1">
    <property type="nucleotide sequence ID" value="NZ_CP034539.1"/>
</dbReference>
<feature type="domain" description="Glycosyltransferase subfamily 4-like N-terminal" evidence="5">
    <location>
        <begin position="397"/>
        <end position="545"/>
    </location>
</feature>
<dbReference type="PANTHER" id="PTHR45947">
    <property type="entry name" value="SULFOQUINOVOSYL TRANSFERASE SQD2"/>
    <property type="match status" value="1"/>
</dbReference>
<evidence type="ECO:0000256" key="2">
    <source>
        <dbReference type="ARBA" id="ARBA00022679"/>
    </source>
</evidence>
<dbReference type="Pfam" id="PF00534">
    <property type="entry name" value="Glycos_transf_1"/>
    <property type="match status" value="2"/>
</dbReference>
<dbReference type="Pfam" id="PF13439">
    <property type="entry name" value="Glyco_transf_4"/>
    <property type="match status" value="2"/>
</dbReference>
<sequence length="785" mass="84055">MTPRTVLLASPYFPPDLGGLERYVWNLARLLRSRHGHRVVIATTASRGTQPGRYDGPDGIPVYRLPAPARISHTPVGPHWSRRLHSIIEGERADLVNAHAPVPLFADAAARACGALPFVLTYHTGRMRKGRVAPDLVCATYERTMLARTAARAQEIVCSSDCVAAELPALFGGRSTTISPGVDPESFPASPVPDAPRIVFVGSLERAAAHKGLPDLLRALASLTPAFPDVHLDVVGTGSAAVDHEALAQRLGIAPHVTFQGRLEGEDLAAAYRDARVLALPTHFDSFPCVLVEAMACGRPVVTTHVGGIPSLVTHDGNGLLVAPGSEERLAEALGSVLADHALAQRLGSAGHEYVARELTWERQSDRTVDVFDRASDRSRRACTVAVVAPNYPPRCGGVEHYAARVARAVAEDPAMRAAVITASTTGWRTSVGIEHGVPVVRLGTWARHLNTPVSPLWPLQLRRWLHRLRVDVVNAHAPAPGLGDLAVAVSGKRPTVMTYHAGSMLQGHKDVDLLVHAYERHVLPRVFRRADALVASSPVSLAHGRPGAVQITPGVDVERFTPGPPASARPRTVLYVGRMDRASPWKGIDVLLRAFAALSDLPEARLRLVGSGDALAEHRALAERLGIIDRVEFTGRVPEDILLSAMRNAAVLVLPSRTAAESFGMVLVEAMACGTPVVGSDAGGIPHVITDGVTGLLFPHDDPDALAAACRRLLRDGELADRLGGAGRCRAVERYAWPALTDQYLRLFRSLAADRDGGQSMRPATASRRAPRAGFALPSARRRP</sequence>
<feature type="domain" description="Glycosyl transferase family 1" evidence="4">
    <location>
        <begin position="194"/>
        <end position="352"/>
    </location>
</feature>
<feature type="domain" description="Glycosyl transferase family 1" evidence="4">
    <location>
        <begin position="570"/>
        <end position="729"/>
    </location>
</feature>
<evidence type="ECO:0000256" key="1">
    <source>
        <dbReference type="ARBA" id="ARBA00022676"/>
    </source>
</evidence>
<evidence type="ECO:0000259" key="4">
    <source>
        <dbReference type="Pfam" id="PF00534"/>
    </source>
</evidence>
<keyword evidence="7" id="KW-1185">Reference proteome</keyword>
<dbReference type="EMBL" id="CP034539">
    <property type="protein sequence ID" value="AZQ39043.1"/>
    <property type="molecule type" value="Genomic_DNA"/>
</dbReference>
<evidence type="ECO:0000259" key="5">
    <source>
        <dbReference type="Pfam" id="PF13439"/>
    </source>
</evidence>
<dbReference type="AlphaFoldDB" id="A0A3Q9EZI4"/>
<reference evidence="6 7" key="1">
    <citation type="journal article" date="2019" name="Int. J. Syst. Evol. Microbiol.">
        <title>Streptomyces cyaneochromogenes sp. nov., a blue pigment-producing actinomycete from manganese-contaminated soil.</title>
        <authorList>
            <person name="Tang X."/>
            <person name="Zhao J."/>
            <person name="Li K."/>
            <person name="Chen Z."/>
            <person name="Sun Y."/>
            <person name="Gao J."/>
        </authorList>
    </citation>
    <scope>NUCLEOTIDE SEQUENCE [LARGE SCALE GENOMIC DNA]</scope>
    <source>
        <strain evidence="6 7">MK-45</strain>
    </source>
</reference>
<dbReference type="InterPro" id="IPR050194">
    <property type="entry name" value="Glycosyltransferase_grp1"/>
</dbReference>
<feature type="region of interest" description="Disordered" evidence="3">
    <location>
        <begin position="757"/>
        <end position="785"/>
    </location>
</feature>
<dbReference type="GO" id="GO:0016758">
    <property type="term" value="F:hexosyltransferase activity"/>
    <property type="evidence" value="ECO:0007669"/>
    <property type="project" value="TreeGrafter"/>
</dbReference>
<dbReference type="OrthoDB" id="9810929at2"/>
<keyword evidence="1" id="KW-0328">Glycosyltransferase</keyword>
<dbReference type="SUPFAM" id="SSF53756">
    <property type="entry name" value="UDP-Glycosyltransferase/glycogen phosphorylase"/>
    <property type="match status" value="2"/>
</dbReference>
<keyword evidence="2 6" id="KW-0808">Transferase</keyword>
<dbReference type="PANTHER" id="PTHR45947:SF3">
    <property type="entry name" value="SULFOQUINOVOSYL TRANSFERASE SQD2"/>
    <property type="match status" value="1"/>
</dbReference>
<accession>A0A3Q9EZI4</accession>
<proteinExistence type="predicted"/>
<dbReference type="Gene3D" id="3.40.50.2000">
    <property type="entry name" value="Glycogen Phosphorylase B"/>
    <property type="match status" value="4"/>
</dbReference>
<dbReference type="Proteomes" id="UP000280298">
    <property type="component" value="Chromosome"/>
</dbReference>